<dbReference type="Gene3D" id="1.10.630.10">
    <property type="entry name" value="Cytochrome P450"/>
    <property type="match status" value="1"/>
</dbReference>
<dbReference type="SUPFAM" id="SSF48264">
    <property type="entry name" value="Cytochrome P450"/>
    <property type="match status" value="1"/>
</dbReference>
<dbReference type="GO" id="GO:0020037">
    <property type="term" value="F:heme binding"/>
    <property type="evidence" value="ECO:0007669"/>
    <property type="project" value="InterPro"/>
</dbReference>
<dbReference type="Pfam" id="PF00067">
    <property type="entry name" value="p450"/>
    <property type="match status" value="1"/>
</dbReference>
<protein>
    <submittedName>
        <fullName evidence="3">Cytochrome P450</fullName>
    </submittedName>
</protein>
<keyword evidence="2" id="KW-0408">Iron</keyword>
<dbReference type="STRING" id="1206085.SAMN05443575_3194"/>
<dbReference type="GO" id="GO:0016705">
    <property type="term" value="F:oxidoreductase activity, acting on paired donors, with incorporation or reduction of molecular oxygen"/>
    <property type="evidence" value="ECO:0007669"/>
    <property type="project" value="InterPro"/>
</dbReference>
<dbReference type="OrthoDB" id="3209493at2"/>
<keyword evidence="2" id="KW-0479">Metal-binding</keyword>
<organism evidence="3 4">
    <name type="scientific">Jatrophihabitans endophyticus</name>
    <dbReference type="NCBI Taxonomy" id="1206085"/>
    <lineage>
        <taxon>Bacteria</taxon>
        <taxon>Bacillati</taxon>
        <taxon>Actinomycetota</taxon>
        <taxon>Actinomycetes</taxon>
        <taxon>Jatrophihabitantales</taxon>
        <taxon>Jatrophihabitantaceae</taxon>
        <taxon>Jatrophihabitans</taxon>
    </lineage>
</organism>
<dbReference type="PANTHER" id="PTHR46696:SF6">
    <property type="entry name" value="P450, PUTATIVE (EUROFUNG)-RELATED"/>
    <property type="match status" value="1"/>
</dbReference>
<dbReference type="PRINTS" id="PR00359">
    <property type="entry name" value="BP450"/>
</dbReference>
<dbReference type="InterPro" id="IPR036396">
    <property type="entry name" value="Cyt_P450_sf"/>
</dbReference>
<name>A0A1M5PTM9_9ACTN</name>
<dbReference type="GO" id="GO:0004497">
    <property type="term" value="F:monooxygenase activity"/>
    <property type="evidence" value="ECO:0007669"/>
    <property type="project" value="UniProtKB-KW"/>
</dbReference>
<dbReference type="PANTHER" id="PTHR46696">
    <property type="entry name" value="P450, PUTATIVE (EUROFUNG)-RELATED"/>
    <property type="match status" value="1"/>
</dbReference>
<keyword evidence="2" id="KW-0349">Heme</keyword>
<dbReference type="Proteomes" id="UP000186132">
    <property type="component" value="Unassembled WGS sequence"/>
</dbReference>
<evidence type="ECO:0000313" key="4">
    <source>
        <dbReference type="Proteomes" id="UP000186132"/>
    </source>
</evidence>
<dbReference type="InterPro" id="IPR017972">
    <property type="entry name" value="Cyt_P450_CS"/>
</dbReference>
<keyword evidence="2" id="KW-0560">Oxidoreductase</keyword>
<keyword evidence="2" id="KW-0503">Monooxygenase</keyword>
<comment type="similarity">
    <text evidence="1 2">Belongs to the cytochrome P450 family.</text>
</comment>
<keyword evidence="4" id="KW-1185">Reference proteome</keyword>
<reference evidence="3 4" key="1">
    <citation type="submission" date="2016-11" db="EMBL/GenBank/DDBJ databases">
        <authorList>
            <person name="Jaros S."/>
            <person name="Januszkiewicz K."/>
            <person name="Wedrychowicz H."/>
        </authorList>
    </citation>
    <scope>NUCLEOTIDE SEQUENCE [LARGE SCALE GENOMIC DNA]</scope>
    <source>
        <strain evidence="3 4">DSM 45627</strain>
    </source>
</reference>
<evidence type="ECO:0000313" key="3">
    <source>
        <dbReference type="EMBL" id="SHH05244.1"/>
    </source>
</evidence>
<dbReference type="PROSITE" id="PS00086">
    <property type="entry name" value="CYTOCHROME_P450"/>
    <property type="match status" value="1"/>
</dbReference>
<dbReference type="AlphaFoldDB" id="A0A1M5PTM9"/>
<proteinExistence type="inferred from homology"/>
<dbReference type="GO" id="GO:0005506">
    <property type="term" value="F:iron ion binding"/>
    <property type="evidence" value="ECO:0007669"/>
    <property type="project" value="InterPro"/>
</dbReference>
<dbReference type="EMBL" id="FQVU01000004">
    <property type="protein sequence ID" value="SHH05244.1"/>
    <property type="molecule type" value="Genomic_DNA"/>
</dbReference>
<sequence length="407" mass="44605">MADTHEPTVDFDHHTPEFGQDAARKFAELRERCPVAHSAHYEGFWVASTYDTARQVISDDVNFTVERSADGTQGGKLIPTAAHAPSVIPGVLDGEAHDRLRRPLRTLFAKGSIEKRVAPVARRVADELAAELAGRDEFDFAHEFSFRLTVATIFDFVGLDEIEDKGTFILMLEDAFAIDPEAGGERDALATSVSGQYQEAAAYVLDVVRARTAEPRDDLISHLVDPATGFTEDECVSLALSMVLGGVRTTASSMDHIVLHLDGDRELRARLRDDRSLIPGAVDELTRLSAVTPLVARTARHDVRLGAVQVRAGDRVAALIASANLDEDRFGDAAAVQLGRRDGLHLSFGAGLHYCLGIWLAKMELRTAIETLLDHMPDYAVVTEGIRRYELVGVNNGFHRLPVRPRP</sequence>
<dbReference type="RefSeq" id="WP_073391394.1">
    <property type="nucleotide sequence ID" value="NZ_FQVU01000004.1"/>
</dbReference>
<dbReference type="InterPro" id="IPR001128">
    <property type="entry name" value="Cyt_P450"/>
</dbReference>
<dbReference type="InterPro" id="IPR002397">
    <property type="entry name" value="Cyt_P450_B"/>
</dbReference>
<accession>A0A1M5PTM9</accession>
<gene>
    <name evidence="3" type="ORF">SAMN05443575_3194</name>
</gene>
<evidence type="ECO:0000256" key="1">
    <source>
        <dbReference type="ARBA" id="ARBA00010617"/>
    </source>
</evidence>
<evidence type="ECO:0000256" key="2">
    <source>
        <dbReference type="RuleBase" id="RU000461"/>
    </source>
</evidence>